<organism evidence="1 2">
    <name type="scientific">Streptomyces luteogriseus</name>
    <dbReference type="NCBI Taxonomy" id="68233"/>
    <lineage>
        <taxon>Bacteria</taxon>
        <taxon>Bacillati</taxon>
        <taxon>Actinomycetota</taxon>
        <taxon>Actinomycetes</taxon>
        <taxon>Kitasatosporales</taxon>
        <taxon>Streptomycetaceae</taxon>
        <taxon>Streptomyces</taxon>
    </lineage>
</organism>
<name>A0A7W7GCM7_9ACTN</name>
<dbReference type="AlphaFoldDB" id="A0A7W7GCM7"/>
<dbReference type="Proteomes" id="UP000565089">
    <property type="component" value="Unassembled WGS sequence"/>
</dbReference>
<keyword evidence="2" id="KW-1185">Reference proteome</keyword>
<protein>
    <submittedName>
        <fullName evidence="1">Uncharacterized protein</fullName>
    </submittedName>
</protein>
<sequence>MRDWRTITGQSASVTIVGPVFLRCGLFLLVLGAAAAGLCQLVDAAPYDSWWYS</sequence>
<gene>
    <name evidence="1" type="ORF">BJ965_000074</name>
</gene>
<comment type="caution">
    <text evidence="1">The sequence shown here is derived from an EMBL/GenBank/DDBJ whole genome shotgun (WGS) entry which is preliminary data.</text>
</comment>
<dbReference type="Pfam" id="PF19862">
    <property type="entry name" value="DUF6336"/>
    <property type="match status" value="1"/>
</dbReference>
<evidence type="ECO:0000313" key="2">
    <source>
        <dbReference type="Proteomes" id="UP000565089"/>
    </source>
</evidence>
<reference evidence="1 2" key="1">
    <citation type="submission" date="2020-08" db="EMBL/GenBank/DDBJ databases">
        <title>Sequencing the genomes of 1000 actinobacteria strains.</title>
        <authorList>
            <person name="Klenk H.-P."/>
        </authorList>
    </citation>
    <scope>NUCLEOTIDE SEQUENCE [LARGE SCALE GENOMIC DNA]</scope>
    <source>
        <strain evidence="1 2">DSM 40483</strain>
    </source>
</reference>
<evidence type="ECO:0000313" key="1">
    <source>
        <dbReference type="EMBL" id="MBB4710192.1"/>
    </source>
</evidence>
<dbReference type="InterPro" id="IPR046299">
    <property type="entry name" value="DUF6336"/>
</dbReference>
<accession>A0A7W7GCM7</accession>
<dbReference type="EMBL" id="JACHMS010000001">
    <property type="protein sequence ID" value="MBB4710192.1"/>
    <property type="molecule type" value="Genomic_DNA"/>
</dbReference>
<proteinExistence type="predicted"/>